<dbReference type="InterPro" id="IPR003029">
    <property type="entry name" value="S1_domain"/>
</dbReference>
<dbReference type="SUPFAM" id="SSF50249">
    <property type="entry name" value="Nucleic acid-binding proteins"/>
    <property type="match status" value="6"/>
</dbReference>
<dbReference type="PANTHER" id="PTHR10724:SF7">
    <property type="entry name" value="SMALL RIBOSOMAL SUBUNIT PROTEIN BS1C"/>
    <property type="match status" value="1"/>
</dbReference>
<evidence type="ECO:0000259" key="5">
    <source>
        <dbReference type="PROSITE" id="PS50126"/>
    </source>
</evidence>
<dbReference type="PROSITE" id="PS50126">
    <property type="entry name" value="S1"/>
    <property type="match status" value="6"/>
</dbReference>
<reference evidence="6" key="1">
    <citation type="submission" date="2015-11" db="EMBL/GenBank/DDBJ databases">
        <authorList>
            <person name="Zhang Y."/>
            <person name="Guo Z."/>
        </authorList>
    </citation>
    <scope>NUCLEOTIDE SEQUENCE</scope>
    <source>
        <strain evidence="6">BN30871</strain>
    </source>
</reference>
<feature type="domain" description="S1 motif" evidence="5">
    <location>
        <begin position="28"/>
        <end position="97"/>
    </location>
</feature>
<feature type="domain" description="S1 motif" evidence="5">
    <location>
        <begin position="371"/>
        <end position="439"/>
    </location>
</feature>
<evidence type="ECO:0000256" key="4">
    <source>
        <dbReference type="SAM" id="MobiDB-lite"/>
    </source>
</evidence>
<dbReference type="AlphaFoldDB" id="A0A0S4XND1"/>
<dbReference type="GO" id="GO:1990904">
    <property type="term" value="C:ribonucleoprotein complex"/>
    <property type="evidence" value="ECO:0007669"/>
    <property type="project" value="UniProtKB-KW"/>
</dbReference>
<dbReference type="InterPro" id="IPR050437">
    <property type="entry name" value="Ribos_protein_bS1-like"/>
</dbReference>
<feature type="domain" description="S1 motif" evidence="5">
    <location>
        <begin position="284"/>
        <end position="354"/>
    </location>
</feature>
<dbReference type="GO" id="GO:0003729">
    <property type="term" value="F:mRNA binding"/>
    <property type="evidence" value="ECO:0007669"/>
    <property type="project" value="TreeGrafter"/>
</dbReference>
<comment type="similarity">
    <text evidence="1">Belongs to the bacterial ribosomal protein bS1 family.</text>
</comment>
<name>A0A0S4XND1_9BACT</name>
<keyword evidence="3" id="KW-0687">Ribonucleoprotein</keyword>
<keyword evidence="2" id="KW-0689">Ribosomal protein</keyword>
<evidence type="ECO:0000313" key="6">
    <source>
        <dbReference type="EMBL" id="CUV65795.1"/>
    </source>
</evidence>
<organism evidence="6">
    <name type="scientific">Sulfurovum sp. enrichment culture clone C5</name>
    <dbReference type="NCBI Taxonomy" id="497650"/>
    <lineage>
        <taxon>Bacteria</taxon>
        <taxon>Pseudomonadati</taxon>
        <taxon>Campylobacterota</taxon>
        <taxon>Epsilonproteobacteria</taxon>
        <taxon>Campylobacterales</taxon>
        <taxon>Sulfurovaceae</taxon>
        <taxon>Sulfurovum</taxon>
        <taxon>environmental samples</taxon>
    </lineage>
</organism>
<feature type="domain" description="S1 motif" evidence="5">
    <location>
        <begin position="456"/>
        <end position="521"/>
    </location>
</feature>
<evidence type="ECO:0000256" key="1">
    <source>
        <dbReference type="ARBA" id="ARBA00006767"/>
    </source>
</evidence>
<dbReference type="InterPro" id="IPR035104">
    <property type="entry name" value="Ribosomal_protein_S1-like"/>
</dbReference>
<feature type="domain" description="S1 motif" evidence="5">
    <location>
        <begin position="115"/>
        <end position="178"/>
    </location>
</feature>
<sequence length="556" mass="62091">MKFEDIEIEDVDFGAMLEESFKKEDSSNDLVDGKIVKINENENQALIDIGRKKEAIINLDQLKNKEDGSLLFKEGDKISVVVTGNRGERPVVSYEMAKKREALNSFIDSYDETNEYQIEGVVTKKNKGGYIIECDGMEFFMPRALAYFNQKTDPTGKKVKAIITKVDKDRGSVVVSRKELIDRENGKIDEIAEKLLQEKIIVEGAIKMITSYGVFVDVGGVDGLVHYSHISHKGPVNPSKYYKIGDKVNVVALDYDKKKKHLSLSMKDACNDPWNEIDKIISKGDTVNATVSNIEPYGAFVDLGNDLEAFLHVSEISWDKNVKHPGDYIKSGEVIKVEIIEVDKEKKRLRVSAKNLMDKPIDSFASSHKTGDIVKGTITSLTDFGAFVKIDSLEGLLHNQEISWDKSLNAKNSLKVGDEVEVKIINLDIKTGKISLSKKALEESPLKKFASTHKIGDIVTGAVKDKKDFGVFISLDNKVDALIRTEDLAPLNFDEVEKGQEISGVIVLLDEANDKIRVSVRRLERQQESDSIAKVNNNQDDSMTLGDALKDQLKKQ</sequence>
<dbReference type="SMART" id="SM00316">
    <property type="entry name" value="S1"/>
    <property type="match status" value="6"/>
</dbReference>
<dbReference type="GO" id="GO:0005840">
    <property type="term" value="C:ribosome"/>
    <property type="evidence" value="ECO:0007669"/>
    <property type="project" value="UniProtKB-KW"/>
</dbReference>
<dbReference type="GO" id="GO:0006412">
    <property type="term" value="P:translation"/>
    <property type="evidence" value="ECO:0007669"/>
    <property type="project" value="TreeGrafter"/>
</dbReference>
<evidence type="ECO:0000256" key="2">
    <source>
        <dbReference type="ARBA" id="ARBA00022980"/>
    </source>
</evidence>
<feature type="region of interest" description="Disordered" evidence="4">
    <location>
        <begin position="528"/>
        <end position="556"/>
    </location>
</feature>
<dbReference type="Gene3D" id="2.40.50.140">
    <property type="entry name" value="Nucleic acid-binding proteins"/>
    <property type="match status" value="5"/>
</dbReference>
<dbReference type="NCBIfam" id="NF004956">
    <property type="entry name" value="PRK06299.1-6"/>
    <property type="match status" value="1"/>
</dbReference>
<dbReference type="PRINTS" id="PR00681">
    <property type="entry name" value="RIBOSOMALS1"/>
</dbReference>
<dbReference type="PANTHER" id="PTHR10724">
    <property type="entry name" value="30S RIBOSOMAL PROTEIN S1"/>
    <property type="match status" value="1"/>
</dbReference>
<dbReference type="CDD" id="cd04465">
    <property type="entry name" value="S1_RPS1_repeat_ec2_hs2"/>
    <property type="match status" value="1"/>
</dbReference>
<protein>
    <submittedName>
        <fullName evidence="6">30S ribosomal subunit (SSU) protein S1</fullName>
    </submittedName>
</protein>
<dbReference type="EMBL" id="FAXN01000046">
    <property type="protein sequence ID" value="CUV65795.1"/>
    <property type="molecule type" value="Genomic_DNA"/>
</dbReference>
<evidence type="ECO:0000256" key="3">
    <source>
        <dbReference type="ARBA" id="ARBA00023274"/>
    </source>
</evidence>
<dbReference type="InterPro" id="IPR012340">
    <property type="entry name" value="NA-bd_OB-fold"/>
</dbReference>
<accession>A0A0S4XND1</accession>
<gene>
    <name evidence="6" type="primary">rpsA</name>
    <name evidence="6" type="ORF">BN3087_450025</name>
</gene>
<proteinExistence type="inferred from homology"/>
<dbReference type="GO" id="GO:0003735">
    <property type="term" value="F:structural constituent of ribosome"/>
    <property type="evidence" value="ECO:0007669"/>
    <property type="project" value="TreeGrafter"/>
</dbReference>
<feature type="domain" description="S1 motif" evidence="5">
    <location>
        <begin position="199"/>
        <end position="267"/>
    </location>
</feature>
<dbReference type="Pfam" id="PF00575">
    <property type="entry name" value="S1"/>
    <property type="match status" value="5"/>
</dbReference>